<accession>A0A5B2XDW5</accession>
<dbReference type="Gene3D" id="3.40.50.2300">
    <property type="match status" value="1"/>
</dbReference>
<dbReference type="InterPro" id="IPR039420">
    <property type="entry name" value="WalR-like"/>
</dbReference>
<dbReference type="PROSITE" id="PS50043">
    <property type="entry name" value="HTH_LUXR_2"/>
    <property type="match status" value="1"/>
</dbReference>
<comment type="caution">
    <text evidence="8">The sequence shown here is derived from an EMBL/GenBank/DDBJ whole genome shotgun (WGS) entry which is preliminary data.</text>
</comment>
<keyword evidence="4" id="KW-0804">Transcription</keyword>
<dbReference type="SUPFAM" id="SSF52172">
    <property type="entry name" value="CheY-like"/>
    <property type="match status" value="1"/>
</dbReference>
<reference evidence="8 9" key="2">
    <citation type="submission" date="2019-09" db="EMBL/GenBank/DDBJ databases">
        <authorList>
            <person name="Jin C."/>
        </authorList>
    </citation>
    <scope>NUCLEOTIDE SEQUENCE [LARGE SCALE GENOMIC DNA]</scope>
    <source>
        <strain evidence="8 9">AN110305</strain>
    </source>
</reference>
<dbReference type="InterPro" id="IPR016032">
    <property type="entry name" value="Sig_transdc_resp-reg_C-effctor"/>
</dbReference>
<dbReference type="PRINTS" id="PR00038">
    <property type="entry name" value="HTHLUXR"/>
</dbReference>
<evidence type="ECO:0000256" key="2">
    <source>
        <dbReference type="ARBA" id="ARBA00023015"/>
    </source>
</evidence>
<evidence type="ECO:0000256" key="4">
    <source>
        <dbReference type="ARBA" id="ARBA00023163"/>
    </source>
</evidence>
<dbReference type="SMART" id="SM00448">
    <property type="entry name" value="REC"/>
    <property type="match status" value="1"/>
</dbReference>
<dbReference type="PROSITE" id="PS50110">
    <property type="entry name" value="RESPONSE_REGULATORY"/>
    <property type="match status" value="1"/>
</dbReference>
<evidence type="ECO:0000256" key="3">
    <source>
        <dbReference type="ARBA" id="ARBA00023125"/>
    </source>
</evidence>
<dbReference type="OrthoDB" id="4116209at2"/>
<evidence type="ECO:0000256" key="1">
    <source>
        <dbReference type="ARBA" id="ARBA00022553"/>
    </source>
</evidence>
<evidence type="ECO:0000256" key="5">
    <source>
        <dbReference type="PROSITE-ProRule" id="PRU00169"/>
    </source>
</evidence>
<dbReference type="CDD" id="cd17535">
    <property type="entry name" value="REC_NarL-like"/>
    <property type="match status" value="1"/>
</dbReference>
<organism evidence="8 9">
    <name type="scientific">Solihabitans fulvus</name>
    <dbReference type="NCBI Taxonomy" id="1892852"/>
    <lineage>
        <taxon>Bacteria</taxon>
        <taxon>Bacillati</taxon>
        <taxon>Actinomycetota</taxon>
        <taxon>Actinomycetes</taxon>
        <taxon>Pseudonocardiales</taxon>
        <taxon>Pseudonocardiaceae</taxon>
        <taxon>Solihabitans</taxon>
    </lineage>
</organism>
<dbReference type="GO" id="GO:0003677">
    <property type="term" value="F:DNA binding"/>
    <property type="evidence" value="ECO:0007669"/>
    <property type="project" value="UniProtKB-KW"/>
</dbReference>
<proteinExistence type="predicted"/>
<keyword evidence="2" id="KW-0805">Transcription regulation</keyword>
<name>A0A5B2XDW5_9PSEU</name>
<dbReference type="PANTHER" id="PTHR43214">
    <property type="entry name" value="TWO-COMPONENT RESPONSE REGULATOR"/>
    <property type="match status" value="1"/>
</dbReference>
<evidence type="ECO:0000313" key="8">
    <source>
        <dbReference type="EMBL" id="KAA2261938.1"/>
    </source>
</evidence>
<dbReference type="InterPro" id="IPR001789">
    <property type="entry name" value="Sig_transdc_resp-reg_receiver"/>
</dbReference>
<protein>
    <submittedName>
        <fullName evidence="8">Response regulator transcription factor</fullName>
    </submittedName>
</protein>
<dbReference type="Pfam" id="PF00196">
    <property type="entry name" value="GerE"/>
    <property type="match status" value="1"/>
</dbReference>
<dbReference type="SMART" id="SM00421">
    <property type="entry name" value="HTH_LUXR"/>
    <property type="match status" value="1"/>
</dbReference>
<dbReference type="AlphaFoldDB" id="A0A5B2XDW5"/>
<feature type="domain" description="Response regulatory" evidence="7">
    <location>
        <begin position="4"/>
        <end position="122"/>
    </location>
</feature>
<sequence>MPLRVLVCDELPIVRDGLRTLLDAEPDIEVIDTTDSGIHAIMLARTHRPDVVVTGLSLHGIPGLELIRRLNKEALEPAPRVVVFAMSDSDEMVTNVLHAGANGLLVKEATREELGSAIRAAAQGQTMLAPQVAQRLVDWFRQRDTQPEELLRPVVAALTPRERQVLLLMARGMSTDEVADELAIGITTVRTHVYRLRCKLKLRDRAQLVSFAYRAGLMQPA</sequence>
<gene>
    <name evidence="8" type="ORF">F0L68_14625</name>
</gene>
<dbReference type="PROSITE" id="PS00622">
    <property type="entry name" value="HTH_LUXR_1"/>
    <property type="match status" value="1"/>
</dbReference>
<dbReference type="GO" id="GO:0000160">
    <property type="term" value="P:phosphorelay signal transduction system"/>
    <property type="evidence" value="ECO:0007669"/>
    <property type="project" value="InterPro"/>
</dbReference>
<keyword evidence="1" id="KW-0597">Phosphoprotein</keyword>
<evidence type="ECO:0000313" key="9">
    <source>
        <dbReference type="Proteomes" id="UP000323454"/>
    </source>
</evidence>
<dbReference type="InterPro" id="IPR011006">
    <property type="entry name" value="CheY-like_superfamily"/>
</dbReference>
<dbReference type="Pfam" id="PF00072">
    <property type="entry name" value="Response_reg"/>
    <property type="match status" value="1"/>
</dbReference>
<dbReference type="InterPro" id="IPR000792">
    <property type="entry name" value="Tscrpt_reg_LuxR_C"/>
</dbReference>
<dbReference type="EMBL" id="VUOB01000023">
    <property type="protein sequence ID" value="KAA2261938.1"/>
    <property type="molecule type" value="Genomic_DNA"/>
</dbReference>
<evidence type="ECO:0000259" key="7">
    <source>
        <dbReference type="PROSITE" id="PS50110"/>
    </source>
</evidence>
<dbReference type="PANTHER" id="PTHR43214:SF24">
    <property type="entry name" value="TRANSCRIPTIONAL REGULATORY PROTEIN NARL-RELATED"/>
    <property type="match status" value="1"/>
</dbReference>
<dbReference type="InterPro" id="IPR058245">
    <property type="entry name" value="NreC/VraR/RcsB-like_REC"/>
</dbReference>
<keyword evidence="3" id="KW-0238">DNA-binding</keyword>
<dbReference type="CDD" id="cd06170">
    <property type="entry name" value="LuxR_C_like"/>
    <property type="match status" value="1"/>
</dbReference>
<dbReference type="Proteomes" id="UP000323454">
    <property type="component" value="Unassembled WGS sequence"/>
</dbReference>
<keyword evidence="9" id="KW-1185">Reference proteome</keyword>
<dbReference type="SUPFAM" id="SSF46894">
    <property type="entry name" value="C-terminal effector domain of the bipartite response regulators"/>
    <property type="match status" value="1"/>
</dbReference>
<feature type="domain" description="HTH luxR-type" evidence="6">
    <location>
        <begin position="151"/>
        <end position="216"/>
    </location>
</feature>
<dbReference type="GO" id="GO:0006355">
    <property type="term" value="P:regulation of DNA-templated transcription"/>
    <property type="evidence" value="ECO:0007669"/>
    <property type="project" value="InterPro"/>
</dbReference>
<comment type="caution">
    <text evidence="5">Lacks conserved residue(s) required for the propagation of feature annotation.</text>
</comment>
<reference evidence="8 9" key="1">
    <citation type="submission" date="2019-09" db="EMBL/GenBank/DDBJ databases">
        <title>Goodfellowia gen. nov., a new genus of the Pseudonocardineae related to Actinoalloteichus, containing Goodfellowia coeruleoviolacea gen. nov., comb. nov. gen. nov., comb. nov.</title>
        <authorList>
            <person name="Labeda D."/>
        </authorList>
    </citation>
    <scope>NUCLEOTIDE SEQUENCE [LARGE SCALE GENOMIC DNA]</scope>
    <source>
        <strain evidence="8 9">AN110305</strain>
    </source>
</reference>
<dbReference type="RefSeq" id="WP_149850100.1">
    <property type="nucleotide sequence ID" value="NZ_VUOB01000023.1"/>
</dbReference>
<evidence type="ECO:0000259" key="6">
    <source>
        <dbReference type="PROSITE" id="PS50043"/>
    </source>
</evidence>